<dbReference type="EMBL" id="JAAQHG020000028">
    <property type="protein sequence ID" value="KAL1584163.1"/>
    <property type="molecule type" value="Genomic_DNA"/>
</dbReference>
<evidence type="ECO:0000313" key="1">
    <source>
        <dbReference type="EMBL" id="KAL1584163.1"/>
    </source>
</evidence>
<evidence type="ECO:0008006" key="3">
    <source>
        <dbReference type="Google" id="ProtNLM"/>
    </source>
</evidence>
<evidence type="ECO:0000313" key="2">
    <source>
        <dbReference type="Proteomes" id="UP000803884"/>
    </source>
</evidence>
<sequence length="146" mass="16940">MLSLGQVLKGKIGSYKIGSYKITSKLENAIWLATAFSLIYGEHFHICQPDVGIDHEDYEIKILLRHVRHFGPFPISFQEIAGEEQLEIATWLMTNSPPETFRPFARTANKEVSEVDKRFLLKMMKLDPRARSRVEDLLNDVWFEED</sequence>
<comment type="caution">
    <text evidence="1">The sequence shown here is derived from an EMBL/GenBank/DDBJ whole genome shotgun (WGS) entry which is preliminary data.</text>
</comment>
<organism evidence="1 2">
    <name type="scientific">Cladosporium halotolerans</name>
    <dbReference type="NCBI Taxonomy" id="1052096"/>
    <lineage>
        <taxon>Eukaryota</taxon>
        <taxon>Fungi</taxon>
        <taxon>Dikarya</taxon>
        <taxon>Ascomycota</taxon>
        <taxon>Pezizomycotina</taxon>
        <taxon>Dothideomycetes</taxon>
        <taxon>Dothideomycetidae</taxon>
        <taxon>Cladosporiales</taxon>
        <taxon>Cladosporiaceae</taxon>
        <taxon>Cladosporium</taxon>
    </lineage>
</organism>
<dbReference type="GeneID" id="96008725"/>
<dbReference type="AlphaFoldDB" id="A0AB34KLJ3"/>
<dbReference type="RefSeq" id="XP_069227269.1">
    <property type="nucleotide sequence ID" value="XM_069375887.1"/>
</dbReference>
<dbReference type="Proteomes" id="UP000803884">
    <property type="component" value="Unassembled WGS sequence"/>
</dbReference>
<proteinExistence type="predicted"/>
<keyword evidence="2" id="KW-1185">Reference proteome</keyword>
<reference evidence="1 2" key="1">
    <citation type="journal article" date="2020" name="Microbiol. Resour. Announc.">
        <title>Draft Genome Sequence of a Cladosporium Species Isolated from the Mesophotic Ascidian Didemnum maculosum.</title>
        <authorList>
            <person name="Gioti A."/>
            <person name="Siaperas R."/>
            <person name="Nikolaivits E."/>
            <person name="Le Goff G."/>
            <person name="Ouazzani J."/>
            <person name="Kotoulas G."/>
            <person name="Topakas E."/>
        </authorList>
    </citation>
    <scope>NUCLEOTIDE SEQUENCE [LARGE SCALE GENOMIC DNA]</scope>
    <source>
        <strain evidence="1 2">TM138-S3</strain>
    </source>
</reference>
<protein>
    <recommendedName>
        <fullName evidence="3">Protein kinase domain-containing protein</fullName>
    </recommendedName>
</protein>
<name>A0AB34KLJ3_9PEZI</name>
<accession>A0AB34KLJ3</accession>
<gene>
    <name evidence="1" type="ORF">WHR41_07282</name>
</gene>